<dbReference type="PANTHER" id="PTHR46566">
    <property type="entry name" value="1-PHOSPHOFRUCTOKINASE-RELATED"/>
    <property type="match status" value="1"/>
</dbReference>
<dbReference type="NCBIfam" id="TIGR03168">
    <property type="entry name" value="1-PFK"/>
    <property type="match status" value="1"/>
</dbReference>
<keyword evidence="15" id="KW-1185">Reference proteome</keyword>
<evidence type="ECO:0000256" key="10">
    <source>
        <dbReference type="PIRNR" id="PIRNR000535"/>
    </source>
</evidence>
<evidence type="ECO:0000259" key="13">
    <source>
        <dbReference type="Pfam" id="PF00294"/>
    </source>
</evidence>
<dbReference type="InterPro" id="IPR017583">
    <property type="entry name" value="Tagatose/fructose_Pkinase"/>
</dbReference>
<evidence type="ECO:0000313" key="15">
    <source>
        <dbReference type="Proteomes" id="UP001519295"/>
    </source>
</evidence>
<evidence type="ECO:0000256" key="4">
    <source>
        <dbReference type="ARBA" id="ARBA00022679"/>
    </source>
</evidence>
<dbReference type="InterPro" id="IPR002173">
    <property type="entry name" value="Carboh/pur_kinase_PfkB_CS"/>
</dbReference>
<evidence type="ECO:0000256" key="6">
    <source>
        <dbReference type="ARBA" id="ARBA00022777"/>
    </source>
</evidence>
<evidence type="ECO:0000256" key="8">
    <source>
        <dbReference type="ARBA" id="ARBA00032802"/>
    </source>
</evidence>
<dbReference type="PANTHER" id="PTHR46566:SF5">
    <property type="entry name" value="1-PHOSPHOFRUCTOKINASE"/>
    <property type="match status" value="1"/>
</dbReference>
<keyword evidence="6 11" id="KW-0418">Kinase</keyword>
<evidence type="ECO:0000256" key="12">
    <source>
        <dbReference type="RuleBase" id="RU369061"/>
    </source>
</evidence>
<comment type="catalytic activity">
    <reaction evidence="9 12">
        <text>beta-D-fructose 1-phosphate + ATP = beta-D-fructose 1,6-bisphosphate + ADP + H(+)</text>
        <dbReference type="Rhea" id="RHEA:14213"/>
        <dbReference type="ChEBI" id="CHEBI:15378"/>
        <dbReference type="ChEBI" id="CHEBI:30616"/>
        <dbReference type="ChEBI" id="CHEBI:32966"/>
        <dbReference type="ChEBI" id="CHEBI:138881"/>
        <dbReference type="ChEBI" id="CHEBI:456216"/>
        <dbReference type="EC" id="2.7.1.56"/>
    </reaction>
</comment>
<dbReference type="EC" id="2.7.1.56" evidence="2 12"/>
<evidence type="ECO:0000256" key="11">
    <source>
        <dbReference type="RuleBase" id="RU003704"/>
    </source>
</evidence>
<dbReference type="Proteomes" id="UP001519295">
    <property type="component" value="Unassembled WGS sequence"/>
</dbReference>
<reference evidence="14 15" key="1">
    <citation type="submission" date="2021-03" db="EMBL/GenBank/DDBJ databases">
        <title>Sequencing the genomes of 1000 actinobacteria strains.</title>
        <authorList>
            <person name="Klenk H.-P."/>
        </authorList>
    </citation>
    <scope>NUCLEOTIDE SEQUENCE [LARGE SCALE GENOMIC DNA]</scope>
    <source>
        <strain evidence="14 15">DSM 45256</strain>
    </source>
</reference>
<protein>
    <recommendedName>
        <fullName evidence="3 12">1-phosphofructokinase</fullName>
        <shortName evidence="12">Fru1PK</shortName>
        <ecNumber evidence="2 12">2.7.1.56</ecNumber>
    </recommendedName>
    <alternativeName>
        <fullName evidence="8 12">Fructose 1-phosphate kinase</fullName>
    </alternativeName>
</protein>
<feature type="domain" description="Carbohydrate kinase PfkB" evidence="13">
    <location>
        <begin position="23"/>
        <end position="302"/>
    </location>
</feature>
<evidence type="ECO:0000256" key="7">
    <source>
        <dbReference type="ARBA" id="ARBA00022840"/>
    </source>
</evidence>
<evidence type="ECO:0000256" key="2">
    <source>
        <dbReference type="ARBA" id="ARBA00012131"/>
    </source>
</evidence>
<evidence type="ECO:0000256" key="5">
    <source>
        <dbReference type="ARBA" id="ARBA00022741"/>
    </source>
</evidence>
<dbReference type="InterPro" id="IPR002139">
    <property type="entry name" value="Ribo/fructo_kinase"/>
</dbReference>
<evidence type="ECO:0000256" key="1">
    <source>
        <dbReference type="ARBA" id="ARBA00010688"/>
    </source>
</evidence>
<evidence type="ECO:0000256" key="9">
    <source>
        <dbReference type="ARBA" id="ARBA00047745"/>
    </source>
</evidence>
<evidence type="ECO:0000313" key="14">
    <source>
        <dbReference type="EMBL" id="MBP2371855.1"/>
    </source>
</evidence>
<gene>
    <name evidence="14" type="ORF">JOF36_007628</name>
</gene>
<organism evidence="14 15">
    <name type="scientific">Pseudonocardia parietis</name>
    <dbReference type="NCBI Taxonomy" id="570936"/>
    <lineage>
        <taxon>Bacteria</taxon>
        <taxon>Bacillati</taxon>
        <taxon>Actinomycetota</taxon>
        <taxon>Actinomycetes</taxon>
        <taxon>Pseudonocardiales</taxon>
        <taxon>Pseudonocardiaceae</taxon>
        <taxon>Pseudonocardia</taxon>
    </lineage>
</organism>
<evidence type="ECO:0000256" key="3">
    <source>
        <dbReference type="ARBA" id="ARBA00013596"/>
    </source>
</evidence>
<dbReference type="CDD" id="cd01164">
    <property type="entry name" value="FruK_PfkB_like"/>
    <property type="match status" value="1"/>
</dbReference>
<name>A0ABS4W6M0_9PSEU</name>
<dbReference type="InterPro" id="IPR011611">
    <property type="entry name" value="PfkB_dom"/>
</dbReference>
<dbReference type="PIRSF" id="PIRSF000535">
    <property type="entry name" value="1PFK/6PFK/LacC"/>
    <property type="match status" value="1"/>
</dbReference>
<dbReference type="NCBIfam" id="TIGR03828">
    <property type="entry name" value="pfkB"/>
    <property type="match status" value="1"/>
</dbReference>
<comment type="similarity">
    <text evidence="1 11">Belongs to the carbohydrate kinase PfkB family.</text>
</comment>
<dbReference type="GO" id="GO:0008662">
    <property type="term" value="F:1-phosphofructokinase activity"/>
    <property type="evidence" value="ECO:0007669"/>
    <property type="project" value="UniProtKB-EC"/>
</dbReference>
<dbReference type="Gene3D" id="3.40.1190.20">
    <property type="match status" value="1"/>
</dbReference>
<sequence>MTPSAHERSATPPLFVTVTPNPSLDRTIELPHLVRGAVHRASSVRVDPGGKGVNVARALAAAGRRVVALLPAGMTPGERLAGLLEPTDVTTVTVPITEATRVNLTLVEPNGVTTKINEQGPRLSAAEAAALTDRACALGTGASWLVSCGSLPAGVDDDYHAELVRRCRRPGLRIAIDTSGTPLHHAVAAAPDLVKPNHAELTELVGRPLGSLGDVLLAARELRARGIGAVLVSLGAGGALLIDRSGEYHARTPAITVRSTVGAGDSTLAGFLAAGGEGPDALRHAVAYGAAACRLPGSATPGPADIRLDDVELAPTPDVTLALSGDAA</sequence>
<accession>A0ABS4W6M0</accession>
<comment type="caution">
    <text evidence="14">The sequence shown here is derived from an EMBL/GenBank/DDBJ whole genome shotgun (WGS) entry which is preliminary data.</text>
</comment>
<dbReference type="SUPFAM" id="SSF53613">
    <property type="entry name" value="Ribokinase-like"/>
    <property type="match status" value="1"/>
</dbReference>
<keyword evidence="7 12" id="KW-0067">ATP-binding</keyword>
<comment type="function">
    <text evidence="12">Catalyzes the ATP-dependent phosphorylation of fructose-l-phosphate to fructose-l,6-bisphosphate.</text>
</comment>
<dbReference type="PRINTS" id="PR00990">
    <property type="entry name" value="RIBOKINASE"/>
</dbReference>
<dbReference type="Pfam" id="PF00294">
    <property type="entry name" value="PfkB"/>
    <property type="match status" value="1"/>
</dbReference>
<keyword evidence="5 12" id="KW-0547">Nucleotide-binding</keyword>
<dbReference type="InterPro" id="IPR029056">
    <property type="entry name" value="Ribokinase-like"/>
</dbReference>
<dbReference type="InterPro" id="IPR022463">
    <property type="entry name" value="1-PFruKinase"/>
</dbReference>
<proteinExistence type="inferred from homology"/>
<keyword evidence="4 10" id="KW-0808">Transferase</keyword>
<dbReference type="EMBL" id="JAGINU010000004">
    <property type="protein sequence ID" value="MBP2371855.1"/>
    <property type="molecule type" value="Genomic_DNA"/>
</dbReference>
<dbReference type="PROSITE" id="PS00584">
    <property type="entry name" value="PFKB_KINASES_2"/>
    <property type="match status" value="1"/>
</dbReference>